<comment type="caution">
    <text evidence="8">The sequence shown here is derived from an EMBL/GenBank/DDBJ whole genome shotgun (WGS) entry which is preliminary data.</text>
</comment>
<dbReference type="SUPFAM" id="SSF56784">
    <property type="entry name" value="HAD-like"/>
    <property type="match status" value="1"/>
</dbReference>
<evidence type="ECO:0000313" key="8">
    <source>
        <dbReference type="EMBL" id="OGD85205.1"/>
    </source>
</evidence>
<evidence type="ECO:0008006" key="10">
    <source>
        <dbReference type="Google" id="ProtNLM"/>
    </source>
</evidence>
<feature type="binding site" evidence="7">
    <location>
        <position position="26"/>
    </location>
    <ligand>
        <name>substrate</name>
    </ligand>
</feature>
<dbReference type="InterPro" id="IPR023214">
    <property type="entry name" value="HAD_sf"/>
</dbReference>
<gene>
    <name evidence="8" type="ORF">A2696_02915</name>
</gene>
<dbReference type="EMBL" id="MFBA01000033">
    <property type="protein sequence ID" value="OGD85205.1"/>
    <property type="molecule type" value="Genomic_DNA"/>
</dbReference>
<dbReference type="GO" id="GO:0046872">
    <property type="term" value="F:metal ion binding"/>
    <property type="evidence" value="ECO:0007669"/>
    <property type="project" value="UniProtKB-KW"/>
</dbReference>
<dbReference type="InterPro" id="IPR010023">
    <property type="entry name" value="KdsC_fam"/>
</dbReference>
<protein>
    <recommendedName>
        <fullName evidence="10">3-deoxy-D-manno-octulosonate 8-phosphate phosphatase</fullName>
    </recommendedName>
</protein>
<accession>A0A1F5G036</accession>
<dbReference type="SFLD" id="SFLDG01138">
    <property type="entry name" value="C1.6.2:_Deoxy-d-mannose-octulo"/>
    <property type="match status" value="1"/>
</dbReference>
<dbReference type="Gene3D" id="3.40.50.1000">
    <property type="entry name" value="HAD superfamily/HAD-like"/>
    <property type="match status" value="1"/>
</dbReference>
<dbReference type="PANTHER" id="PTHR21485:SF3">
    <property type="entry name" value="N-ACYLNEURAMINATE CYTIDYLYLTRANSFERASE"/>
    <property type="match status" value="1"/>
</dbReference>
<dbReference type="SFLD" id="SFLDS00003">
    <property type="entry name" value="Haloacid_Dehalogenase"/>
    <property type="match status" value="1"/>
</dbReference>
<dbReference type="PANTHER" id="PTHR21485">
    <property type="entry name" value="HAD SUPERFAMILY MEMBERS CMAS AND KDSC"/>
    <property type="match status" value="1"/>
</dbReference>
<evidence type="ECO:0000256" key="1">
    <source>
        <dbReference type="ARBA" id="ARBA00001946"/>
    </source>
</evidence>
<comment type="similarity">
    <text evidence="2">Belongs to the KdsC family.</text>
</comment>
<comment type="cofactor">
    <cofactor evidence="1 7">
        <name>Mg(2+)</name>
        <dbReference type="ChEBI" id="CHEBI:18420"/>
    </cofactor>
</comment>
<evidence type="ECO:0000256" key="3">
    <source>
        <dbReference type="ARBA" id="ARBA00011881"/>
    </source>
</evidence>
<dbReference type="GO" id="GO:0008781">
    <property type="term" value="F:N-acylneuraminate cytidylyltransferase activity"/>
    <property type="evidence" value="ECO:0007669"/>
    <property type="project" value="TreeGrafter"/>
</dbReference>
<dbReference type="Proteomes" id="UP000177069">
    <property type="component" value="Unassembled WGS sequence"/>
</dbReference>
<dbReference type="NCBIfam" id="TIGR01670">
    <property type="entry name" value="KdsC-phosphatas"/>
    <property type="match status" value="1"/>
</dbReference>
<keyword evidence="6 7" id="KW-0460">Magnesium</keyword>
<evidence type="ECO:0000256" key="7">
    <source>
        <dbReference type="PIRSR" id="PIRSR006118-2"/>
    </source>
</evidence>
<evidence type="ECO:0000256" key="6">
    <source>
        <dbReference type="ARBA" id="ARBA00022842"/>
    </source>
</evidence>
<feature type="binding site" evidence="7">
    <location>
        <position position="24"/>
    </location>
    <ligand>
        <name>Mg(2+)</name>
        <dbReference type="ChEBI" id="CHEBI:18420"/>
    </ligand>
</feature>
<reference evidence="8 9" key="1">
    <citation type="journal article" date="2016" name="Nat. Commun.">
        <title>Thousands of microbial genomes shed light on interconnected biogeochemical processes in an aquifer system.</title>
        <authorList>
            <person name="Anantharaman K."/>
            <person name="Brown C.T."/>
            <person name="Hug L.A."/>
            <person name="Sharon I."/>
            <person name="Castelle C.J."/>
            <person name="Probst A.J."/>
            <person name="Thomas B.C."/>
            <person name="Singh A."/>
            <person name="Wilkins M.J."/>
            <person name="Karaoz U."/>
            <person name="Brodie E.L."/>
            <person name="Williams K.H."/>
            <person name="Hubbard S.S."/>
            <person name="Banfield J.F."/>
        </authorList>
    </citation>
    <scope>NUCLEOTIDE SEQUENCE [LARGE SCALE GENOMIC DNA]</scope>
</reference>
<sequence length="174" mass="19045">MSRNINIVGNFNIRAADAKLAVFDFDGVFTDNTVYINEKGEETVRCFRGDGFGLTSLKNAGVKIWVISTEKNPVVIKRCKKLSVPCKTGLNNKSAALKNLARKLNVPLANVAYVGNDINDIDCLKMVGLPVVVADSDNLVKKSALFQTKKSGGFGAVREVCDWIVACKNYQKKK</sequence>
<evidence type="ECO:0000256" key="4">
    <source>
        <dbReference type="ARBA" id="ARBA00022723"/>
    </source>
</evidence>
<organism evidence="8 9">
    <name type="scientific">Candidatus Curtissbacteria bacterium RIFCSPHIGHO2_01_FULL_41_13</name>
    <dbReference type="NCBI Taxonomy" id="1797745"/>
    <lineage>
        <taxon>Bacteria</taxon>
        <taxon>Candidatus Curtissiibacteriota</taxon>
    </lineage>
</organism>
<evidence type="ECO:0000256" key="5">
    <source>
        <dbReference type="ARBA" id="ARBA00022801"/>
    </source>
</evidence>
<dbReference type="SFLD" id="SFLDG01136">
    <property type="entry name" value="C1.6:_Phosphoserine_Phosphatas"/>
    <property type="match status" value="1"/>
</dbReference>
<dbReference type="InterPro" id="IPR050793">
    <property type="entry name" value="CMP-NeuNAc_synthase"/>
</dbReference>
<evidence type="ECO:0000256" key="2">
    <source>
        <dbReference type="ARBA" id="ARBA00005893"/>
    </source>
</evidence>
<dbReference type="PIRSF" id="PIRSF006118">
    <property type="entry name" value="KDO8-P_Ptase"/>
    <property type="match status" value="1"/>
</dbReference>
<keyword evidence="4 7" id="KW-0479">Metal-binding</keyword>
<dbReference type="InterPro" id="IPR036412">
    <property type="entry name" value="HAD-like_sf"/>
</dbReference>
<keyword evidence="5" id="KW-0378">Hydrolase</keyword>
<evidence type="ECO:0000313" key="9">
    <source>
        <dbReference type="Proteomes" id="UP000177069"/>
    </source>
</evidence>
<dbReference type="GO" id="GO:0016788">
    <property type="term" value="F:hydrolase activity, acting on ester bonds"/>
    <property type="evidence" value="ECO:0007669"/>
    <property type="project" value="InterPro"/>
</dbReference>
<dbReference type="AlphaFoldDB" id="A0A1F5G036"/>
<comment type="subunit">
    <text evidence="3">Homotetramer.</text>
</comment>
<name>A0A1F5G036_9BACT</name>
<dbReference type="Pfam" id="PF08282">
    <property type="entry name" value="Hydrolase_3"/>
    <property type="match status" value="1"/>
</dbReference>
<proteinExistence type="inferred from homology"/>